<dbReference type="InterPro" id="IPR005872">
    <property type="entry name" value="SUI1_arc_bac"/>
</dbReference>
<keyword evidence="6" id="KW-0396">Initiation factor</keyword>
<dbReference type="STRING" id="1230458.C484_15492"/>
<comment type="similarity">
    <text evidence="1">Belongs to the SUI1 family.</text>
</comment>
<keyword evidence="3" id="KW-0648">Protein biosynthesis</keyword>
<feature type="compositionally biased region" description="Polar residues" evidence="4">
    <location>
        <begin position="1"/>
        <end position="12"/>
    </location>
</feature>
<evidence type="ECO:0000256" key="1">
    <source>
        <dbReference type="ARBA" id="ARBA00005422"/>
    </source>
</evidence>
<dbReference type="PANTHER" id="PTHR12789:SF0">
    <property type="entry name" value="DENSITY-REGULATED PROTEIN"/>
    <property type="match status" value="1"/>
</dbReference>
<accession>L9ZP95</accession>
<dbReference type="PANTHER" id="PTHR12789">
    <property type="entry name" value="DENSITY-REGULATED PROTEIN HOMOLOG"/>
    <property type="match status" value="1"/>
</dbReference>
<feature type="region of interest" description="Disordered" evidence="4">
    <location>
        <begin position="1"/>
        <end position="25"/>
    </location>
</feature>
<dbReference type="EMBL" id="AOIL01000051">
    <property type="protein sequence ID" value="ELY88330.1"/>
    <property type="molecule type" value="Genomic_DNA"/>
</dbReference>
<evidence type="ECO:0000313" key="6">
    <source>
        <dbReference type="EMBL" id="ELY88330.1"/>
    </source>
</evidence>
<dbReference type="InterPro" id="IPR036877">
    <property type="entry name" value="SUI1_dom_sf"/>
</dbReference>
<reference evidence="6 7" key="1">
    <citation type="journal article" date="2014" name="PLoS Genet.">
        <title>Phylogenetically driven sequencing of extremely halophilic archaea reveals strategies for static and dynamic osmo-response.</title>
        <authorList>
            <person name="Becker E.A."/>
            <person name="Seitzer P.M."/>
            <person name="Tritt A."/>
            <person name="Larsen D."/>
            <person name="Krusor M."/>
            <person name="Yao A.I."/>
            <person name="Wu D."/>
            <person name="Madern D."/>
            <person name="Eisen J.A."/>
            <person name="Darling A.E."/>
            <person name="Facciotti M.T."/>
        </authorList>
    </citation>
    <scope>NUCLEOTIDE SEQUENCE [LARGE SCALE GENOMIC DNA]</scope>
    <source>
        <strain evidence="6 7">DSM 12281</strain>
    </source>
</reference>
<dbReference type="CDD" id="cd11567">
    <property type="entry name" value="YciH_like"/>
    <property type="match status" value="1"/>
</dbReference>
<dbReference type="GO" id="GO:0006417">
    <property type="term" value="P:regulation of translation"/>
    <property type="evidence" value="ECO:0007669"/>
    <property type="project" value="UniProtKB-KW"/>
</dbReference>
<proteinExistence type="inferred from homology"/>
<evidence type="ECO:0000256" key="3">
    <source>
        <dbReference type="ARBA" id="ARBA00022917"/>
    </source>
</evidence>
<organism evidence="6 7">
    <name type="scientific">Natrialba taiwanensis DSM 12281</name>
    <dbReference type="NCBI Taxonomy" id="1230458"/>
    <lineage>
        <taxon>Archaea</taxon>
        <taxon>Methanobacteriati</taxon>
        <taxon>Methanobacteriota</taxon>
        <taxon>Stenosarchaea group</taxon>
        <taxon>Halobacteria</taxon>
        <taxon>Halobacteriales</taxon>
        <taxon>Natrialbaceae</taxon>
        <taxon>Natrialba</taxon>
    </lineage>
</organism>
<evidence type="ECO:0000256" key="2">
    <source>
        <dbReference type="ARBA" id="ARBA00022845"/>
    </source>
</evidence>
<dbReference type="GO" id="GO:0001731">
    <property type="term" value="P:formation of translation preinitiation complex"/>
    <property type="evidence" value="ECO:0007669"/>
    <property type="project" value="TreeGrafter"/>
</dbReference>
<dbReference type="InterPro" id="IPR001950">
    <property type="entry name" value="SUI1"/>
</dbReference>
<evidence type="ECO:0000256" key="4">
    <source>
        <dbReference type="SAM" id="MobiDB-lite"/>
    </source>
</evidence>
<dbReference type="PATRIC" id="fig|1230458.4.peg.3134"/>
<dbReference type="AlphaFoldDB" id="L9ZP95"/>
<protein>
    <submittedName>
        <fullName evidence="6">Translation initiation factor SUI1</fullName>
    </submittedName>
</protein>
<dbReference type="Gene3D" id="3.30.780.10">
    <property type="entry name" value="SUI1-like domain"/>
    <property type="match status" value="1"/>
</dbReference>
<dbReference type="GO" id="GO:0002188">
    <property type="term" value="P:translation reinitiation"/>
    <property type="evidence" value="ECO:0007669"/>
    <property type="project" value="TreeGrafter"/>
</dbReference>
<evidence type="ECO:0000259" key="5">
    <source>
        <dbReference type="PROSITE" id="PS50296"/>
    </source>
</evidence>
<sequence>MTYSSPYESSSGPLDARNESENRTMDISMPFASVVHPVSNDDPLDDLLDELDNQSDLETAEQVLSIRMEERRYGKPVTIVEGFDLSESEIESIASDLKSSLGTGGTVDEGRIELQGDHRDRVPDLLRDRGFDVQT</sequence>
<dbReference type="Proteomes" id="UP000011648">
    <property type="component" value="Unassembled WGS sequence"/>
</dbReference>
<name>L9ZP95_9EURY</name>
<comment type="caution">
    <text evidence="6">The sequence shown here is derived from an EMBL/GenBank/DDBJ whole genome shotgun (WGS) entry which is preliminary data.</text>
</comment>
<dbReference type="PROSITE" id="PS50296">
    <property type="entry name" value="SUI1"/>
    <property type="match status" value="1"/>
</dbReference>
<dbReference type="GO" id="GO:0003729">
    <property type="term" value="F:mRNA binding"/>
    <property type="evidence" value="ECO:0007669"/>
    <property type="project" value="TreeGrafter"/>
</dbReference>
<feature type="domain" description="SUI1" evidence="5">
    <location>
        <begin position="64"/>
        <end position="130"/>
    </location>
</feature>
<dbReference type="InterPro" id="IPR050318">
    <property type="entry name" value="DENR/SUI1_TIF"/>
</dbReference>
<evidence type="ECO:0000313" key="7">
    <source>
        <dbReference type="Proteomes" id="UP000011648"/>
    </source>
</evidence>
<keyword evidence="2" id="KW-0810">Translation regulation</keyword>
<dbReference type="SUPFAM" id="SSF55159">
    <property type="entry name" value="eIF1-like"/>
    <property type="match status" value="1"/>
</dbReference>
<dbReference type="GO" id="GO:0003743">
    <property type="term" value="F:translation initiation factor activity"/>
    <property type="evidence" value="ECO:0007669"/>
    <property type="project" value="UniProtKB-KW"/>
</dbReference>
<gene>
    <name evidence="6" type="ORF">C484_15492</name>
</gene>
<dbReference type="Pfam" id="PF01253">
    <property type="entry name" value="SUI1"/>
    <property type="match status" value="1"/>
</dbReference>
<keyword evidence="7" id="KW-1185">Reference proteome</keyword>